<dbReference type="InterPro" id="IPR003877">
    <property type="entry name" value="SPRY_dom"/>
</dbReference>
<feature type="domain" description="B30.2/SPRY" evidence="1">
    <location>
        <begin position="40"/>
        <end position="214"/>
    </location>
</feature>
<protein>
    <recommendedName>
        <fullName evidence="1">B30.2/SPRY domain-containing protein</fullName>
    </recommendedName>
</protein>
<sequence length="214" mass="24304">MAADNISFLRKYKQTKERAQCTLQDPERVSGALINVAKHLGNLKFRVWEKMQEIVQYTPVVLDPNTAHPGLVLSNDLTTLRHGDRRPLPENPGRLVKNTVLGSEGFNCGTHCWDVEVRNSKKWALGVMTESARRKSSPMNEGVWMLFHFHQQYGAGYCAGESVHIIMRQKLQRIRVQLDWDEGELSFSDPDNNTHLHTVTHTFTESVSVLLPGV</sequence>
<dbReference type="PRINTS" id="PR01407">
    <property type="entry name" value="BUTYPHLNCDUF"/>
</dbReference>
<dbReference type="EMBL" id="JADWDJ010000033">
    <property type="protein sequence ID" value="KAG5260576.1"/>
    <property type="molecule type" value="Genomic_DNA"/>
</dbReference>
<name>A0AAV6FJE5_9TELE</name>
<reference evidence="2" key="1">
    <citation type="submission" date="2020-10" db="EMBL/GenBank/DDBJ databases">
        <title>Chromosome-scale genome assembly of the Allis shad, Alosa alosa.</title>
        <authorList>
            <person name="Margot Z."/>
            <person name="Christophe K."/>
            <person name="Cabau C."/>
            <person name="Louis A."/>
            <person name="Berthelot C."/>
            <person name="Parey E."/>
            <person name="Roest Crollius H."/>
            <person name="Montfort J."/>
            <person name="Robinson-Rechavi M."/>
            <person name="Bucao C."/>
            <person name="Bouchez O."/>
            <person name="Gislard M."/>
            <person name="Lluch J."/>
            <person name="Milhes M."/>
            <person name="Lampietro C."/>
            <person name="Lopez Roques C."/>
            <person name="Donnadieu C."/>
            <person name="Braasch I."/>
            <person name="Desvignes T."/>
            <person name="Postlethwait J."/>
            <person name="Bobe J."/>
            <person name="Guiguen Y."/>
        </authorList>
    </citation>
    <scope>NUCLEOTIDE SEQUENCE</scope>
    <source>
        <strain evidence="2">M-15738</strain>
        <tissue evidence="2">Blood</tissue>
    </source>
</reference>
<dbReference type="InterPro" id="IPR001870">
    <property type="entry name" value="B30.2/SPRY"/>
</dbReference>
<keyword evidence="3" id="KW-1185">Reference proteome</keyword>
<dbReference type="AlphaFoldDB" id="A0AAV6FJE5"/>
<evidence type="ECO:0000313" key="2">
    <source>
        <dbReference type="EMBL" id="KAG5260576.1"/>
    </source>
</evidence>
<dbReference type="SUPFAM" id="SSF49899">
    <property type="entry name" value="Concanavalin A-like lectins/glucanases"/>
    <property type="match status" value="1"/>
</dbReference>
<proteinExistence type="predicted"/>
<dbReference type="InterPro" id="IPR013320">
    <property type="entry name" value="ConA-like_dom_sf"/>
</dbReference>
<organism evidence="2 3">
    <name type="scientific">Alosa alosa</name>
    <name type="common">allis shad</name>
    <dbReference type="NCBI Taxonomy" id="278164"/>
    <lineage>
        <taxon>Eukaryota</taxon>
        <taxon>Metazoa</taxon>
        <taxon>Chordata</taxon>
        <taxon>Craniata</taxon>
        <taxon>Vertebrata</taxon>
        <taxon>Euteleostomi</taxon>
        <taxon>Actinopterygii</taxon>
        <taxon>Neopterygii</taxon>
        <taxon>Teleostei</taxon>
        <taxon>Clupei</taxon>
        <taxon>Clupeiformes</taxon>
        <taxon>Clupeoidei</taxon>
        <taxon>Clupeidae</taxon>
        <taxon>Alosa</taxon>
    </lineage>
</organism>
<dbReference type="InterPro" id="IPR043136">
    <property type="entry name" value="B30.2/SPRY_sf"/>
</dbReference>
<dbReference type="Pfam" id="PF00622">
    <property type="entry name" value="SPRY"/>
    <property type="match status" value="1"/>
</dbReference>
<dbReference type="InterPro" id="IPR006574">
    <property type="entry name" value="PRY"/>
</dbReference>
<dbReference type="PROSITE" id="PS50188">
    <property type="entry name" value="B302_SPRY"/>
    <property type="match status" value="1"/>
</dbReference>
<evidence type="ECO:0000259" key="1">
    <source>
        <dbReference type="PROSITE" id="PS50188"/>
    </source>
</evidence>
<comment type="caution">
    <text evidence="2">The sequence shown here is derived from an EMBL/GenBank/DDBJ whole genome shotgun (WGS) entry which is preliminary data.</text>
</comment>
<dbReference type="Pfam" id="PF13765">
    <property type="entry name" value="PRY"/>
    <property type="match status" value="1"/>
</dbReference>
<dbReference type="SMART" id="SM00589">
    <property type="entry name" value="PRY"/>
    <property type="match status" value="1"/>
</dbReference>
<evidence type="ECO:0000313" key="3">
    <source>
        <dbReference type="Proteomes" id="UP000823561"/>
    </source>
</evidence>
<dbReference type="Proteomes" id="UP000823561">
    <property type="component" value="Unassembled WGS sequence"/>
</dbReference>
<gene>
    <name evidence="2" type="ORF">AALO_G00305200</name>
</gene>
<dbReference type="PANTHER" id="PTHR24103">
    <property type="entry name" value="E3 UBIQUITIN-PROTEIN LIGASE TRIM"/>
    <property type="match status" value="1"/>
</dbReference>
<dbReference type="InterPro" id="IPR050143">
    <property type="entry name" value="TRIM/RBCC"/>
</dbReference>
<dbReference type="Gene3D" id="2.60.120.920">
    <property type="match status" value="1"/>
</dbReference>
<dbReference type="InterPro" id="IPR003879">
    <property type="entry name" value="Butyrophylin_SPRY"/>
</dbReference>
<accession>A0AAV6FJE5</accession>